<dbReference type="InterPro" id="IPR012910">
    <property type="entry name" value="Plug_dom"/>
</dbReference>
<dbReference type="Gene3D" id="2.170.130.10">
    <property type="entry name" value="TonB-dependent receptor, plug domain"/>
    <property type="match status" value="1"/>
</dbReference>
<evidence type="ECO:0000259" key="11">
    <source>
        <dbReference type="Pfam" id="PF14905"/>
    </source>
</evidence>
<keyword evidence="4 8" id="KW-0812">Transmembrane</keyword>
<evidence type="ECO:0000256" key="3">
    <source>
        <dbReference type="ARBA" id="ARBA00022452"/>
    </source>
</evidence>
<dbReference type="PROSITE" id="PS52016">
    <property type="entry name" value="TONB_DEPENDENT_REC_3"/>
    <property type="match status" value="1"/>
</dbReference>
<evidence type="ECO:0000313" key="13">
    <source>
        <dbReference type="Proteomes" id="UP000077734"/>
    </source>
</evidence>
<accession>A0AA91I749</accession>
<evidence type="ECO:0000256" key="5">
    <source>
        <dbReference type="ARBA" id="ARBA00022729"/>
    </source>
</evidence>
<feature type="signal peptide" evidence="9">
    <location>
        <begin position="1"/>
        <end position="20"/>
    </location>
</feature>
<evidence type="ECO:0000256" key="9">
    <source>
        <dbReference type="SAM" id="SignalP"/>
    </source>
</evidence>
<keyword evidence="3 8" id="KW-1134">Transmembrane beta strand</keyword>
<comment type="similarity">
    <text evidence="8">Belongs to the TonB-dependent receptor family.</text>
</comment>
<dbReference type="Pfam" id="PF14905">
    <property type="entry name" value="OMP_b-brl_3"/>
    <property type="match status" value="1"/>
</dbReference>
<dbReference type="AlphaFoldDB" id="A0AA91I749"/>
<dbReference type="InterPro" id="IPR039426">
    <property type="entry name" value="TonB-dep_rcpt-like"/>
</dbReference>
<evidence type="ECO:0000256" key="4">
    <source>
        <dbReference type="ARBA" id="ARBA00022692"/>
    </source>
</evidence>
<evidence type="ECO:0000256" key="6">
    <source>
        <dbReference type="ARBA" id="ARBA00023136"/>
    </source>
</evidence>
<dbReference type="SUPFAM" id="SSF56935">
    <property type="entry name" value="Porins"/>
    <property type="match status" value="1"/>
</dbReference>
<feature type="chain" id="PRO_5041713297" description="TonB-dependent receptor" evidence="9">
    <location>
        <begin position="21"/>
        <end position="680"/>
    </location>
</feature>
<name>A0AA91I749_9GAMM</name>
<organism evidence="12 13">
    <name type="scientific">Methylomonas koyamae</name>
    <dbReference type="NCBI Taxonomy" id="702114"/>
    <lineage>
        <taxon>Bacteria</taxon>
        <taxon>Pseudomonadati</taxon>
        <taxon>Pseudomonadota</taxon>
        <taxon>Gammaproteobacteria</taxon>
        <taxon>Methylococcales</taxon>
        <taxon>Methylococcaceae</taxon>
        <taxon>Methylomonas</taxon>
    </lineage>
</organism>
<keyword evidence="2 8" id="KW-0813">Transport</keyword>
<feature type="domain" description="TonB-dependent receptor plug" evidence="10">
    <location>
        <begin position="59"/>
        <end position="167"/>
    </location>
</feature>
<feature type="domain" description="Outer membrane protein beta-barrel" evidence="11">
    <location>
        <begin position="467"/>
        <end position="608"/>
    </location>
</feature>
<gene>
    <name evidence="12" type="ORF">A1356_03320</name>
</gene>
<evidence type="ECO:0000313" key="12">
    <source>
        <dbReference type="EMBL" id="OAI29825.1"/>
    </source>
</evidence>
<dbReference type="EMBL" id="LUUL01000023">
    <property type="protein sequence ID" value="OAI29825.1"/>
    <property type="molecule type" value="Genomic_DNA"/>
</dbReference>
<keyword evidence="13" id="KW-1185">Reference proteome</keyword>
<comment type="subcellular location">
    <subcellularLocation>
        <location evidence="1 8">Cell outer membrane</location>
        <topology evidence="1 8">Multi-pass membrane protein</topology>
    </subcellularLocation>
</comment>
<comment type="caution">
    <text evidence="12">The sequence shown here is derived from an EMBL/GenBank/DDBJ whole genome shotgun (WGS) entry which is preliminary data.</text>
</comment>
<evidence type="ECO:0000256" key="2">
    <source>
        <dbReference type="ARBA" id="ARBA00022448"/>
    </source>
</evidence>
<proteinExistence type="inferred from homology"/>
<evidence type="ECO:0000259" key="10">
    <source>
        <dbReference type="Pfam" id="PF07715"/>
    </source>
</evidence>
<dbReference type="PANTHER" id="PTHR30069">
    <property type="entry name" value="TONB-DEPENDENT OUTER MEMBRANE RECEPTOR"/>
    <property type="match status" value="1"/>
</dbReference>
<reference evidence="12 13" key="1">
    <citation type="submission" date="2016-03" db="EMBL/GenBank/DDBJ databases">
        <authorList>
            <person name="Heylen K."/>
            <person name="De Vos P."/>
            <person name="Vekeman B."/>
        </authorList>
    </citation>
    <scope>NUCLEOTIDE SEQUENCE [LARGE SCALE GENOMIC DNA]</scope>
    <source>
        <strain evidence="12 13">R-49807</strain>
    </source>
</reference>
<dbReference type="Gene3D" id="2.40.170.20">
    <property type="entry name" value="TonB-dependent receptor, beta-barrel domain"/>
    <property type="match status" value="1"/>
</dbReference>
<protein>
    <recommendedName>
        <fullName evidence="14">TonB-dependent receptor</fullName>
    </recommendedName>
</protein>
<dbReference type="InterPro" id="IPR041700">
    <property type="entry name" value="OMP_b-brl_3"/>
</dbReference>
<dbReference type="Pfam" id="PF07715">
    <property type="entry name" value="Plug"/>
    <property type="match status" value="1"/>
</dbReference>
<dbReference type="CDD" id="cd01347">
    <property type="entry name" value="ligand_gated_channel"/>
    <property type="match status" value="1"/>
</dbReference>
<keyword evidence="6 8" id="KW-0472">Membrane</keyword>
<dbReference type="GO" id="GO:0009279">
    <property type="term" value="C:cell outer membrane"/>
    <property type="evidence" value="ECO:0007669"/>
    <property type="project" value="UniProtKB-SubCell"/>
</dbReference>
<evidence type="ECO:0008006" key="14">
    <source>
        <dbReference type="Google" id="ProtNLM"/>
    </source>
</evidence>
<keyword evidence="7 8" id="KW-0998">Cell outer membrane</keyword>
<keyword evidence="5 9" id="KW-0732">Signal</keyword>
<dbReference type="GO" id="GO:0044718">
    <property type="term" value="P:siderophore transmembrane transport"/>
    <property type="evidence" value="ECO:0007669"/>
    <property type="project" value="TreeGrafter"/>
</dbReference>
<dbReference type="InterPro" id="IPR037066">
    <property type="entry name" value="Plug_dom_sf"/>
</dbReference>
<sequence length="680" mass="74962">MNRKACLAVVFTGFSALALADADKAVTEMDTADLLNMQVISTRKKSQVTSASKKAEYVSNAPSAVFVIGNDDIKRAGVTSVPEALRLAPGVDVARVSSSKWAVSIRGFNGIFANKLLVMIDGRSVYNPGFSGVYWDAQDVMLEDVERIEVIRGPAATLWGANAVNGVINIISKRAEDTSGGLLAGGGGTLETGFGALRYGKQLGEDSYGRVYVKGFQREGLGQVEGFAASADNWDKQQGGFRIDSRLSGRDEWTLQGDLYRSQLSQNALLPVLSSPYQQSLIENFSASGANILSRLRHTFSTTAEYSLQFYYDHSERGNNAFAKQSLDTLDVDFQNSFAIGERQNAIWGVGYRANLDEFSDSPLIQPTRLKRDTHLFTAFVQDEIMLVDDKLWLTLGSKFEHNSYSGFEGQPTARLMWAPTLEQRVWAAFSRAVRTPSRADHDIRFLNGVIPTEVPGLGTLPAEVVLSGNRNFRAEDVLSYELGYRFAWASQASLDLTAFYNDYDNLTAYRAGTPSLLATPVFHLLQPVTATNLGKAHTYGFEAAAVWQMADWWRWDANYSLLKTEFGAFVGLAQQTSPQHNLSLRAAINPTERVSLDFWLRYTGPRSVVDNGAGNQLRQLNGRATFDTRLAWKVLPSLELSVIGQNLLDEGRLEYIDESGIIQPGGVSRGVYGKLELRF</sequence>
<dbReference type="Proteomes" id="UP000077734">
    <property type="component" value="Unassembled WGS sequence"/>
</dbReference>
<dbReference type="InterPro" id="IPR036942">
    <property type="entry name" value="Beta-barrel_TonB_sf"/>
</dbReference>
<evidence type="ECO:0000256" key="1">
    <source>
        <dbReference type="ARBA" id="ARBA00004571"/>
    </source>
</evidence>
<dbReference type="GO" id="GO:0015344">
    <property type="term" value="F:siderophore uptake transmembrane transporter activity"/>
    <property type="evidence" value="ECO:0007669"/>
    <property type="project" value="TreeGrafter"/>
</dbReference>
<dbReference type="PANTHER" id="PTHR30069:SF29">
    <property type="entry name" value="HEMOGLOBIN AND HEMOGLOBIN-HAPTOGLOBIN-BINDING PROTEIN 1-RELATED"/>
    <property type="match status" value="1"/>
</dbReference>
<evidence type="ECO:0000256" key="7">
    <source>
        <dbReference type="ARBA" id="ARBA00023237"/>
    </source>
</evidence>
<evidence type="ECO:0000256" key="8">
    <source>
        <dbReference type="PROSITE-ProRule" id="PRU01360"/>
    </source>
</evidence>